<dbReference type="GO" id="GO:0045893">
    <property type="term" value="P:positive regulation of DNA-templated transcription"/>
    <property type="evidence" value="ECO:0007669"/>
    <property type="project" value="TreeGrafter"/>
</dbReference>
<dbReference type="PROSITE" id="PS50217">
    <property type="entry name" value="BZIP"/>
    <property type="match status" value="1"/>
</dbReference>
<keyword evidence="4" id="KW-0539">Nucleus</keyword>
<dbReference type="Gene3D" id="1.20.5.170">
    <property type="match status" value="1"/>
</dbReference>
<dbReference type="InterPro" id="IPR044759">
    <property type="entry name" value="bZIP_RF2"/>
</dbReference>
<keyword evidence="2" id="KW-0805">Transcription regulation</keyword>
<dbReference type="InterPro" id="IPR052483">
    <property type="entry name" value="bZIP_transcription_regulators"/>
</dbReference>
<evidence type="ECO:0000313" key="9">
    <source>
        <dbReference type="Proteomes" id="UP001457282"/>
    </source>
</evidence>
<evidence type="ECO:0000256" key="6">
    <source>
        <dbReference type="SAM" id="MobiDB-lite"/>
    </source>
</evidence>
<keyword evidence="3" id="KW-0804">Transcription</keyword>
<accession>A0AAW1XPI3</accession>
<keyword evidence="9" id="KW-1185">Reference proteome</keyword>
<evidence type="ECO:0000313" key="8">
    <source>
        <dbReference type="EMBL" id="KAK9937933.1"/>
    </source>
</evidence>
<dbReference type="SUPFAM" id="SSF57959">
    <property type="entry name" value="Leucine zipper domain"/>
    <property type="match status" value="1"/>
</dbReference>
<feature type="compositionally biased region" description="Low complexity" evidence="6">
    <location>
        <begin position="123"/>
        <end position="145"/>
    </location>
</feature>
<evidence type="ECO:0000256" key="3">
    <source>
        <dbReference type="ARBA" id="ARBA00023163"/>
    </source>
</evidence>
<dbReference type="Pfam" id="PF00170">
    <property type="entry name" value="bZIP_1"/>
    <property type="match status" value="1"/>
</dbReference>
<evidence type="ECO:0000256" key="5">
    <source>
        <dbReference type="ARBA" id="ARBA00066000"/>
    </source>
</evidence>
<dbReference type="PANTHER" id="PTHR46391:SF35">
    <property type="entry name" value="BASIC LEUCINE ZIPPER 34-LIKE ISOFORM X1"/>
    <property type="match status" value="1"/>
</dbReference>
<evidence type="ECO:0000256" key="1">
    <source>
        <dbReference type="ARBA" id="ARBA00004123"/>
    </source>
</evidence>
<dbReference type="FunFam" id="1.20.5.170:FF:000057">
    <property type="entry name" value="Basic leucine zipper 61"/>
    <property type="match status" value="1"/>
</dbReference>
<evidence type="ECO:0000256" key="4">
    <source>
        <dbReference type="ARBA" id="ARBA00023242"/>
    </source>
</evidence>
<organism evidence="8 9">
    <name type="scientific">Rubus argutus</name>
    <name type="common">Southern blackberry</name>
    <dbReference type="NCBI Taxonomy" id="59490"/>
    <lineage>
        <taxon>Eukaryota</taxon>
        <taxon>Viridiplantae</taxon>
        <taxon>Streptophyta</taxon>
        <taxon>Embryophyta</taxon>
        <taxon>Tracheophyta</taxon>
        <taxon>Spermatophyta</taxon>
        <taxon>Magnoliopsida</taxon>
        <taxon>eudicotyledons</taxon>
        <taxon>Gunneridae</taxon>
        <taxon>Pentapetalae</taxon>
        <taxon>rosids</taxon>
        <taxon>fabids</taxon>
        <taxon>Rosales</taxon>
        <taxon>Rosaceae</taxon>
        <taxon>Rosoideae</taxon>
        <taxon>Rosoideae incertae sedis</taxon>
        <taxon>Rubus</taxon>
    </lineage>
</organism>
<comment type="caution">
    <text evidence="8">The sequence shown here is derived from an EMBL/GenBank/DDBJ whole genome shotgun (WGS) entry which is preliminary data.</text>
</comment>
<dbReference type="SMART" id="SM00338">
    <property type="entry name" value="BRLZ"/>
    <property type="match status" value="1"/>
</dbReference>
<feature type="compositionally biased region" description="Polar residues" evidence="6">
    <location>
        <begin position="162"/>
        <end position="171"/>
    </location>
</feature>
<dbReference type="PROSITE" id="PS00036">
    <property type="entry name" value="BZIP_BASIC"/>
    <property type="match status" value="1"/>
</dbReference>
<dbReference type="GO" id="GO:0005634">
    <property type="term" value="C:nucleus"/>
    <property type="evidence" value="ECO:0007669"/>
    <property type="project" value="UniProtKB-SubCell"/>
</dbReference>
<dbReference type="GO" id="GO:0003700">
    <property type="term" value="F:DNA-binding transcription factor activity"/>
    <property type="evidence" value="ECO:0007669"/>
    <property type="project" value="InterPro"/>
</dbReference>
<proteinExistence type="predicted"/>
<feature type="domain" description="BZIP" evidence="7">
    <location>
        <begin position="201"/>
        <end position="253"/>
    </location>
</feature>
<dbReference type="InterPro" id="IPR046347">
    <property type="entry name" value="bZIP_sf"/>
</dbReference>
<protein>
    <recommendedName>
        <fullName evidence="7">BZIP domain-containing protein</fullName>
    </recommendedName>
</protein>
<dbReference type="EMBL" id="JBEDUW010000003">
    <property type="protein sequence ID" value="KAK9937933.1"/>
    <property type="molecule type" value="Genomic_DNA"/>
</dbReference>
<dbReference type="CDD" id="cd14703">
    <property type="entry name" value="bZIP_plant_RF2"/>
    <property type="match status" value="1"/>
</dbReference>
<dbReference type="AlphaFoldDB" id="A0AAW1XPI3"/>
<sequence length="342" mass="38383">MAQLPPKIPSMTQNWAPFPHHRMSSMANFTPAAVNQPPSPPPQHQPSTTSCWMDEFLDFSSARRGAHRRSASDSIAFMESPLNALDEECGRNPTVHDSNNIAAAFDRLDDDQLMSMFSDDIAVPPTVTSSSNPSTPSDQNSNNDDNVNHNGTNHKPLKHLTINCQQQQQPKSEPGEVESSCDPHDPHSQSHAPPPPTSPADPKRVKRILANRQSAQRSRVRKLQYISELERSVTSLQSEVSALSPRVAFLDHQRLILNVDNSALKQRIAALAQDKLFKDAHQEALKKEIERLRQVYHHQTLKKMENQNAAPQQQQQQLQGHHHSPADIMLCTDHKEQQQILN</sequence>
<dbReference type="GO" id="GO:0003677">
    <property type="term" value="F:DNA binding"/>
    <property type="evidence" value="ECO:0007669"/>
    <property type="project" value="TreeGrafter"/>
</dbReference>
<reference evidence="8 9" key="1">
    <citation type="journal article" date="2023" name="G3 (Bethesda)">
        <title>A chromosome-length genome assembly and annotation of blackberry (Rubus argutus, cv. 'Hillquist').</title>
        <authorList>
            <person name="Bruna T."/>
            <person name="Aryal R."/>
            <person name="Dudchenko O."/>
            <person name="Sargent D.J."/>
            <person name="Mead D."/>
            <person name="Buti M."/>
            <person name="Cavallini A."/>
            <person name="Hytonen T."/>
            <person name="Andres J."/>
            <person name="Pham M."/>
            <person name="Weisz D."/>
            <person name="Mascagni F."/>
            <person name="Usai G."/>
            <person name="Natali L."/>
            <person name="Bassil N."/>
            <person name="Fernandez G.E."/>
            <person name="Lomsadze A."/>
            <person name="Armour M."/>
            <person name="Olukolu B."/>
            <person name="Poorten T."/>
            <person name="Britton C."/>
            <person name="Davik J."/>
            <person name="Ashrafi H."/>
            <person name="Aiden E.L."/>
            <person name="Borodovsky M."/>
            <person name="Worthington M."/>
        </authorList>
    </citation>
    <scope>NUCLEOTIDE SEQUENCE [LARGE SCALE GENOMIC DNA]</scope>
    <source>
        <strain evidence="8">PI 553951</strain>
    </source>
</reference>
<evidence type="ECO:0000259" key="7">
    <source>
        <dbReference type="PROSITE" id="PS50217"/>
    </source>
</evidence>
<feature type="region of interest" description="Disordered" evidence="6">
    <location>
        <begin position="122"/>
        <end position="203"/>
    </location>
</feature>
<dbReference type="PANTHER" id="PTHR46391">
    <property type="entry name" value="BASIC LEUCINE ZIPPER 34"/>
    <property type="match status" value="1"/>
</dbReference>
<evidence type="ECO:0000256" key="2">
    <source>
        <dbReference type="ARBA" id="ARBA00023015"/>
    </source>
</evidence>
<comment type="subunit">
    <text evidence="5">Forms heterodimers with BZIP18, BZIP43 and VIP1/BZIP51.</text>
</comment>
<comment type="subcellular location">
    <subcellularLocation>
        <location evidence="1">Nucleus</location>
    </subcellularLocation>
</comment>
<gene>
    <name evidence="8" type="ORF">M0R45_014697</name>
</gene>
<name>A0AAW1XPI3_RUBAR</name>
<dbReference type="Proteomes" id="UP001457282">
    <property type="component" value="Unassembled WGS sequence"/>
</dbReference>
<dbReference type="InterPro" id="IPR004827">
    <property type="entry name" value="bZIP"/>
</dbReference>